<feature type="compositionally biased region" description="Low complexity" evidence="13">
    <location>
        <begin position="401"/>
        <end position="425"/>
    </location>
</feature>
<evidence type="ECO:0000313" key="16">
    <source>
        <dbReference type="EMBL" id="KAF1960089.1"/>
    </source>
</evidence>
<keyword evidence="11" id="KW-1015">Disulfide bond</keyword>
<keyword evidence="5 12" id="KW-0064">Aspartyl protease</keyword>
<feature type="region of interest" description="Disordered" evidence="13">
    <location>
        <begin position="385"/>
        <end position="425"/>
    </location>
</feature>
<keyword evidence="7 14" id="KW-0472">Membrane</keyword>
<feature type="disulfide bond" evidence="11">
    <location>
        <begin position="31"/>
        <end position="36"/>
    </location>
</feature>
<evidence type="ECO:0000256" key="10">
    <source>
        <dbReference type="PIRSR" id="PIRSR601461-1"/>
    </source>
</evidence>
<feature type="domain" description="Peptidase A1" evidence="15">
    <location>
        <begin position="1"/>
        <end position="312"/>
    </location>
</feature>
<feature type="active site" evidence="10">
    <location>
        <position position="206"/>
    </location>
</feature>
<reference evidence="16" key="1">
    <citation type="journal article" date="2020" name="Stud. Mycol.">
        <title>101 Dothideomycetes genomes: a test case for predicting lifestyles and emergence of pathogens.</title>
        <authorList>
            <person name="Haridas S."/>
            <person name="Albert R."/>
            <person name="Binder M."/>
            <person name="Bloem J."/>
            <person name="Labutti K."/>
            <person name="Salamov A."/>
            <person name="Andreopoulos B."/>
            <person name="Baker S."/>
            <person name="Barry K."/>
            <person name="Bills G."/>
            <person name="Bluhm B."/>
            <person name="Cannon C."/>
            <person name="Castanera R."/>
            <person name="Culley D."/>
            <person name="Daum C."/>
            <person name="Ezra D."/>
            <person name="Gonzalez J."/>
            <person name="Henrissat B."/>
            <person name="Kuo A."/>
            <person name="Liang C."/>
            <person name="Lipzen A."/>
            <person name="Lutzoni F."/>
            <person name="Magnuson J."/>
            <person name="Mondo S."/>
            <person name="Nolan M."/>
            <person name="Ohm R."/>
            <person name="Pangilinan J."/>
            <person name="Park H.-J."/>
            <person name="Ramirez L."/>
            <person name="Alfaro M."/>
            <person name="Sun H."/>
            <person name="Tritt A."/>
            <person name="Yoshinaga Y."/>
            <person name="Zwiers L.-H."/>
            <person name="Turgeon B."/>
            <person name="Goodwin S."/>
            <person name="Spatafora J."/>
            <person name="Crous P."/>
            <person name="Grigoriev I."/>
        </authorList>
    </citation>
    <scope>NUCLEOTIDE SEQUENCE</scope>
    <source>
        <strain evidence="16">CBS 675.92</strain>
    </source>
</reference>
<evidence type="ECO:0000313" key="17">
    <source>
        <dbReference type="Proteomes" id="UP000800035"/>
    </source>
</evidence>
<evidence type="ECO:0000256" key="3">
    <source>
        <dbReference type="ARBA" id="ARBA00022475"/>
    </source>
</evidence>
<proteinExistence type="inferred from homology"/>
<evidence type="ECO:0000256" key="8">
    <source>
        <dbReference type="ARBA" id="ARBA00023180"/>
    </source>
</evidence>
<evidence type="ECO:0000256" key="1">
    <source>
        <dbReference type="ARBA" id="ARBA00004236"/>
    </source>
</evidence>
<dbReference type="InterPro" id="IPR001461">
    <property type="entry name" value="Aspartic_peptidase_A1"/>
</dbReference>
<evidence type="ECO:0000256" key="6">
    <source>
        <dbReference type="ARBA" id="ARBA00022801"/>
    </source>
</evidence>
<dbReference type="PANTHER" id="PTHR47966">
    <property type="entry name" value="BETA-SITE APP-CLEAVING ENZYME, ISOFORM A-RELATED"/>
    <property type="match status" value="1"/>
</dbReference>
<dbReference type="GO" id="GO:0006508">
    <property type="term" value="P:proteolysis"/>
    <property type="evidence" value="ECO:0007669"/>
    <property type="project" value="UniProtKB-KW"/>
</dbReference>
<keyword evidence="8" id="KW-0325">Glycoprotein</keyword>
<dbReference type="InterPro" id="IPR034164">
    <property type="entry name" value="Pepsin-like_dom"/>
</dbReference>
<dbReference type="FunFam" id="2.40.70.10:FF:000060">
    <property type="entry name" value="Aspartic-type endopeptidase ctsD"/>
    <property type="match status" value="1"/>
</dbReference>
<dbReference type="GO" id="GO:0004190">
    <property type="term" value="F:aspartic-type endopeptidase activity"/>
    <property type="evidence" value="ECO:0007669"/>
    <property type="project" value="UniProtKB-KW"/>
</dbReference>
<dbReference type="Gene3D" id="2.40.70.10">
    <property type="entry name" value="Acid Proteases"/>
    <property type="match status" value="2"/>
</dbReference>
<keyword evidence="6 12" id="KW-0378">Hydrolase</keyword>
<feature type="region of interest" description="Disordered" evidence="13">
    <location>
        <begin position="316"/>
        <end position="342"/>
    </location>
</feature>
<evidence type="ECO:0000256" key="14">
    <source>
        <dbReference type="SAM" id="Phobius"/>
    </source>
</evidence>
<keyword evidence="14" id="KW-0812">Transmembrane</keyword>
<dbReference type="PRINTS" id="PR00792">
    <property type="entry name" value="PEPSIN"/>
</dbReference>
<dbReference type="Pfam" id="PF00026">
    <property type="entry name" value="Asp"/>
    <property type="match status" value="1"/>
</dbReference>
<keyword evidence="3" id="KW-1003">Cell membrane</keyword>
<keyword evidence="17" id="KW-1185">Reference proteome</keyword>
<evidence type="ECO:0000256" key="11">
    <source>
        <dbReference type="PIRSR" id="PIRSR601461-2"/>
    </source>
</evidence>
<feature type="active site" evidence="10">
    <location>
        <position position="18"/>
    </location>
</feature>
<organism evidence="16 17">
    <name type="scientific">Byssothecium circinans</name>
    <dbReference type="NCBI Taxonomy" id="147558"/>
    <lineage>
        <taxon>Eukaryota</taxon>
        <taxon>Fungi</taxon>
        <taxon>Dikarya</taxon>
        <taxon>Ascomycota</taxon>
        <taxon>Pezizomycotina</taxon>
        <taxon>Dothideomycetes</taxon>
        <taxon>Pleosporomycetidae</taxon>
        <taxon>Pleosporales</taxon>
        <taxon>Massarineae</taxon>
        <taxon>Massarinaceae</taxon>
        <taxon>Byssothecium</taxon>
    </lineage>
</organism>
<dbReference type="CDD" id="cd05471">
    <property type="entry name" value="pepsin_like"/>
    <property type="match status" value="1"/>
</dbReference>
<feature type="compositionally biased region" description="Low complexity" evidence="13">
    <location>
        <begin position="318"/>
        <end position="342"/>
    </location>
</feature>
<comment type="subcellular location">
    <subcellularLocation>
        <location evidence="1">Cell membrane</location>
    </subcellularLocation>
</comment>
<feature type="transmembrane region" description="Helical" evidence="14">
    <location>
        <begin position="426"/>
        <end position="447"/>
    </location>
</feature>
<sequence>MAAVTIGDSKEEYKLLLDSAASNTWVMSEDCSTEACGKHNLFGKSDSKTIKTDPKTFSITYGTGFVSGTTATDTIHIGTSLSTSLTFGIATNVSSDFLQYPMDGIMGLSRGTSTSGNGTPLIVEALANAKLISSKLYGLHLGRAKDGKNDGELNLGEVNKERFSGDLNWIDSVKSDRGFWEVPVADIGFGGKTIGLKAGDKTGIIDTGTSFFYMPPTEASALHKLIEGSSQDGENFQVPCSTTSPITLKFGSVTYNMSATDWVGDKNEDSGLCNSKIIGRKTFQENQWLVGDAFLKNVYTAFDYEKGRVGFGVKSGNATQQSATSSSSASPSAPSGSSGTSTLILVTDSSSTPFPVTTRTTSSSASAAALPTVIYSPSPFLPSSASAPLTNPSSPPGPGSGSTTGNSPAATSGTGSSGPTPAGSGAVAAVPASAFALSVAFGFFAVFV</sequence>
<evidence type="ECO:0000256" key="4">
    <source>
        <dbReference type="ARBA" id="ARBA00022670"/>
    </source>
</evidence>
<dbReference type="PANTHER" id="PTHR47966:SF75">
    <property type="entry name" value="ENDOPEPTIDASE (CTSD), PUTATIVE (AFU_ORTHOLOGUE AFUA_4G07040)-RELATED"/>
    <property type="match status" value="1"/>
</dbReference>
<gene>
    <name evidence="16" type="ORF">CC80DRAFT_404589</name>
</gene>
<dbReference type="InterPro" id="IPR033121">
    <property type="entry name" value="PEPTIDASE_A1"/>
</dbReference>
<evidence type="ECO:0000256" key="2">
    <source>
        <dbReference type="ARBA" id="ARBA00007447"/>
    </source>
</evidence>
<dbReference type="OrthoDB" id="660550at2759"/>
<protein>
    <submittedName>
        <fullName evidence="16">Acid protease</fullName>
    </submittedName>
</protein>
<keyword evidence="4 12" id="KW-0645">Protease</keyword>
<dbReference type="AlphaFoldDB" id="A0A6A5U7Y9"/>
<dbReference type="EMBL" id="ML976983">
    <property type="protein sequence ID" value="KAF1960089.1"/>
    <property type="molecule type" value="Genomic_DNA"/>
</dbReference>
<evidence type="ECO:0000256" key="9">
    <source>
        <dbReference type="ARBA" id="ARBA00023288"/>
    </source>
</evidence>
<evidence type="ECO:0000256" key="5">
    <source>
        <dbReference type="ARBA" id="ARBA00022750"/>
    </source>
</evidence>
<evidence type="ECO:0000259" key="15">
    <source>
        <dbReference type="PROSITE" id="PS51767"/>
    </source>
</evidence>
<evidence type="ECO:0000256" key="13">
    <source>
        <dbReference type="SAM" id="MobiDB-lite"/>
    </source>
</evidence>
<keyword evidence="9" id="KW-0449">Lipoprotein</keyword>
<accession>A0A6A5U7Y9</accession>
<dbReference type="InterPro" id="IPR021109">
    <property type="entry name" value="Peptidase_aspartic_dom_sf"/>
</dbReference>
<keyword evidence="14" id="KW-1133">Transmembrane helix</keyword>
<evidence type="ECO:0000256" key="12">
    <source>
        <dbReference type="RuleBase" id="RU000454"/>
    </source>
</evidence>
<evidence type="ECO:0000256" key="7">
    <source>
        <dbReference type="ARBA" id="ARBA00023136"/>
    </source>
</evidence>
<dbReference type="GO" id="GO:0005886">
    <property type="term" value="C:plasma membrane"/>
    <property type="evidence" value="ECO:0007669"/>
    <property type="project" value="UniProtKB-SubCell"/>
</dbReference>
<comment type="similarity">
    <text evidence="2 12">Belongs to the peptidase A1 family.</text>
</comment>
<dbReference type="PROSITE" id="PS00141">
    <property type="entry name" value="ASP_PROTEASE"/>
    <property type="match status" value="1"/>
</dbReference>
<dbReference type="InterPro" id="IPR001969">
    <property type="entry name" value="Aspartic_peptidase_AS"/>
</dbReference>
<dbReference type="SUPFAM" id="SSF50630">
    <property type="entry name" value="Acid proteases"/>
    <property type="match status" value="1"/>
</dbReference>
<dbReference type="Proteomes" id="UP000800035">
    <property type="component" value="Unassembled WGS sequence"/>
</dbReference>
<name>A0A6A5U7Y9_9PLEO</name>
<dbReference type="PROSITE" id="PS51767">
    <property type="entry name" value="PEPTIDASE_A1"/>
    <property type="match status" value="1"/>
</dbReference>